<dbReference type="PANTHER" id="PTHR30592">
    <property type="entry name" value="FORMATE DEHYDROGENASE"/>
    <property type="match status" value="1"/>
</dbReference>
<dbReference type="Gene3D" id="3.10.20.10">
    <property type="match status" value="1"/>
</dbReference>
<evidence type="ECO:0000313" key="4">
    <source>
        <dbReference type="EMBL" id="MFC4347350.1"/>
    </source>
</evidence>
<comment type="function">
    <text evidence="3">Required for formate dehydrogenase (FDH) activity. Acts as a sulfur carrier protein that transfers sulfur from IscS to the molybdenum cofactor prior to its insertion into FDH.</text>
</comment>
<dbReference type="InterPro" id="IPR016193">
    <property type="entry name" value="Cytidine_deaminase-like"/>
</dbReference>
<proteinExistence type="inferred from homology"/>
<dbReference type="PIRSF" id="PIRSF015626">
    <property type="entry name" value="FdhD"/>
    <property type="match status" value="1"/>
</dbReference>
<reference evidence="5" key="1">
    <citation type="journal article" date="2019" name="Int. J. Syst. Evol. Microbiol.">
        <title>The Global Catalogue of Microorganisms (GCM) 10K type strain sequencing project: providing services to taxonomists for standard genome sequencing and annotation.</title>
        <authorList>
            <consortium name="The Broad Institute Genomics Platform"/>
            <consortium name="The Broad Institute Genome Sequencing Center for Infectious Disease"/>
            <person name="Wu L."/>
            <person name="Ma J."/>
        </authorList>
    </citation>
    <scope>NUCLEOTIDE SEQUENCE [LARGE SCALE GENOMIC DNA]</scope>
    <source>
        <strain evidence="5">CGMCC 1.15304</strain>
    </source>
</reference>
<accession>A0ABV8U9N1</accession>
<dbReference type="Gene3D" id="3.40.140.10">
    <property type="entry name" value="Cytidine Deaminase, domain 2"/>
    <property type="match status" value="1"/>
</dbReference>
<evidence type="ECO:0000313" key="5">
    <source>
        <dbReference type="Proteomes" id="UP001595776"/>
    </source>
</evidence>
<dbReference type="Pfam" id="PF02634">
    <property type="entry name" value="FdhD-NarQ"/>
    <property type="match status" value="1"/>
</dbReference>
<dbReference type="RefSeq" id="WP_068152785.1">
    <property type="nucleotide sequence ID" value="NZ_JBHSCR010000003.1"/>
</dbReference>
<protein>
    <recommendedName>
        <fullName evidence="3">Sulfur carrier protein FdhD</fullName>
    </recommendedName>
</protein>
<comment type="caution">
    <text evidence="4">The sequence shown here is derived from an EMBL/GenBank/DDBJ whole genome shotgun (WGS) entry which is preliminary data.</text>
</comment>
<evidence type="ECO:0000256" key="3">
    <source>
        <dbReference type="HAMAP-Rule" id="MF_00187"/>
    </source>
</evidence>
<evidence type="ECO:0000256" key="1">
    <source>
        <dbReference type="ARBA" id="ARBA00022490"/>
    </source>
</evidence>
<keyword evidence="1 3" id="KW-0963">Cytoplasm</keyword>
<sequence>MSLTYASKRGWSVDVEVTGQCGDAAVHWHVPEEAPVALVYGGINHVVMLASPADLQDFALGFTVTEGIARSPEDIRKIEVVEKDRGIDLLVTLDDAALERFKLKQGRRAMTGRTGCGLCGIDSMEELFQKVRPVASAPVQLDPQVAGKAVDDFRARQPMRELNKSVHGAAWVTEAGDITAVREDVGRHNALDKLLGALLKDGADLKAGFVLISSRASYEMVQKCVAVGVPALVCLSAPTAFAIRMAHEANLTLANWSRDGLVTF</sequence>
<name>A0ABV8U9N1_9PROT</name>
<dbReference type="EMBL" id="JBHSCR010000003">
    <property type="protein sequence ID" value="MFC4347350.1"/>
    <property type="molecule type" value="Genomic_DNA"/>
</dbReference>
<dbReference type="InterPro" id="IPR003786">
    <property type="entry name" value="FdhD"/>
</dbReference>
<gene>
    <name evidence="3 4" type="primary">fdhD</name>
    <name evidence="4" type="ORF">ACFO5Q_05790</name>
</gene>
<keyword evidence="5" id="KW-1185">Reference proteome</keyword>
<keyword evidence="2 3" id="KW-0501">Molybdenum cofactor biosynthesis</keyword>
<comment type="subcellular location">
    <subcellularLocation>
        <location evidence="3">Cytoplasm</location>
    </subcellularLocation>
</comment>
<dbReference type="Proteomes" id="UP001595776">
    <property type="component" value="Unassembled WGS sequence"/>
</dbReference>
<feature type="active site" description="Cysteine persulfide intermediate" evidence="3">
    <location>
        <position position="116"/>
    </location>
</feature>
<dbReference type="NCBIfam" id="TIGR00129">
    <property type="entry name" value="fdhD_narQ"/>
    <property type="match status" value="1"/>
</dbReference>
<organism evidence="4 5">
    <name type="scientific">Kordiimonas lipolytica</name>
    <dbReference type="NCBI Taxonomy" id="1662421"/>
    <lineage>
        <taxon>Bacteria</taxon>
        <taxon>Pseudomonadati</taxon>
        <taxon>Pseudomonadota</taxon>
        <taxon>Alphaproteobacteria</taxon>
        <taxon>Kordiimonadales</taxon>
        <taxon>Kordiimonadaceae</taxon>
        <taxon>Kordiimonas</taxon>
    </lineage>
</organism>
<evidence type="ECO:0000256" key="2">
    <source>
        <dbReference type="ARBA" id="ARBA00023150"/>
    </source>
</evidence>
<comment type="caution">
    <text evidence="3">Lacks conserved residue(s) required for the propagation of feature annotation.</text>
</comment>
<dbReference type="HAMAP" id="MF_00187">
    <property type="entry name" value="FdhD"/>
    <property type="match status" value="1"/>
</dbReference>
<dbReference type="SUPFAM" id="SSF53927">
    <property type="entry name" value="Cytidine deaminase-like"/>
    <property type="match status" value="1"/>
</dbReference>
<dbReference type="PANTHER" id="PTHR30592:SF1">
    <property type="entry name" value="SULFUR CARRIER PROTEIN FDHD"/>
    <property type="match status" value="1"/>
</dbReference>
<comment type="similarity">
    <text evidence="3">Belongs to the FdhD family.</text>
</comment>